<gene>
    <name evidence="9" type="primary">yfhA_2</name>
    <name evidence="9" type="ORF">NCTC12112_01783</name>
</gene>
<feature type="transmembrane region" description="Helical" evidence="8">
    <location>
        <begin position="97"/>
        <end position="116"/>
    </location>
</feature>
<evidence type="ECO:0000313" key="9">
    <source>
        <dbReference type="EMBL" id="SQJ04015.1"/>
    </source>
</evidence>
<dbReference type="GO" id="GO:0033214">
    <property type="term" value="P:siderophore-iron import into cell"/>
    <property type="evidence" value="ECO:0007669"/>
    <property type="project" value="TreeGrafter"/>
</dbReference>
<dbReference type="Gene3D" id="1.10.3470.10">
    <property type="entry name" value="ABC transporter involved in vitamin B12 uptake, BtuC"/>
    <property type="match status" value="1"/>
</dbReference>
<feature type="transmembrane region" description="Helical" evidence="8">
    <location>
        <begin position="152"/>
        <end position="174"/>
    </location>
</feature>
<dbReference type="SUPFAM" id="SSF81345">
    <property type="entry name" value="ABC transporter involved in vitamin B12 uptake, BtuC"/>
    <property type="match status" value="1"/>
</dbReference>
<comment type="subcellular location">
    <subcellularLocation>
        <location evidence="1">Cell membrane</location>
        <topology evidence="1">Multi-pass membrane protein</topology>
    </subcellularLocation>
</comment>
<evidence type="ECO:0000256" key="2">
    <source>
        <dbReference type="ARBA" id="ARBA00007935"/>
    </source>
</evidence>
<feature type="transmembrane region" description="Helical" evidence="8">
    <location>
        <begin position="309"/>
        <end position="328"/>
    </location>
</feature>
<evidence type="ECO:0000313" key="10">
    <source>
        <dbReference type="Proteomes" id="UP000249008"/>
    </source>
</evidence>
<keyword evidence="6 8" id="KW-1133">Transmembrane helix</keyword>
<dbReference type="GeneID" id="78456323"/>
<evidence type="ECO:0000256" key="7">
    <source>
        <dbReference type="ARBA" id="ARBA00023136"/>
    </source>
</evidence>
<dbReference type="KEGG" id="ful:C4N20_15960"/>
<sequence>MFMNKDKRGRKIILIFTALVILGFSIIFSVRFGSVNYTSGEILKSLFIKSYDDEILKAILWDIRIPRILIAVMVGCNLSLAGVLLQAVMKNPLADPGLTGVSSGASVTALIIMILYPKAIFFMNFSAFVGGAIACAIVFMLAWKKGLKPIRVILSGVAINAILGSITGLMFILFSDEIQGVLSWLNGSLNGKNWRHVTGLLPYTAVGILACFTMIRDANILQLGDNFAVNLGVDIPRKRLKLCALACFLTGISVANVGLIGFVGLIVPHIARLIIGSDHTYLIPFAGLLGAVVLVIADTISRTMFSPIEIPAGIVMAVIGVPFFLYLLRKVGD</sequence>
<feature type="transmembrane region" description="Helical" evidence="8">
    <location>
        <begin position="279"/>
        <end position="297"/>
    </location>
</feature>
<evidence type="ECO:0000256" key="5">
    <source>
        <dbReference type="ARBA" id="ARBA00022692"/>
    </source>
</evidence>
<name>A0AAX1TP07_9FUSO</name>
<evidence type="ECO:0000256" key="8">
    <source>
        <dbReference type="SAM" id="Phobius"/>
    </source>
</evidence>
<organism evidence="9 10">
    <name type="scientific">Fusobacterium ulcerans</name>
    <dbReference type="NCBI Taxonomy" id="861"/>
    <lineage>
        <taxon>Bacteria</taxon>
        <taxon>Fusobacteriati</taxon>
        <taxon>Fusobacteriota</taxon>
        <taxon>Fusobacteriia</taxon>
        <taxon>Fusobacteriales</taxon>
        <taxon>Fusobacteriaceae</taxon>
        <taxon>Fusobacterium</taxon>
    </lineage>
</organism>
<dbReference type="EMBL" id="LS483487">
    <property type="protein sequence ID" value="SQJ04015.1"/>
    <property type="molecule type" value="Genomic_DNA"/>
</dbReference>
<feature type="transmembrane region" description="Helical" evidence="8">
    <location>
        <begin position="65"/>
        <end position="85"/>
    </location>
</feature>
<reference evidence="9 10" key="1">
    <citation type="submission" date="2018-06" db="EMBL/GenBank/DDBJ databases">
        <authorList>
            <consortium name="Pathogen Informatics"/>
            <person name="Doyle S."/>
        </authorList>
    </citation>
    <scope>NUCLEOTIDE SEQUENCE [LARGE SCALE GENOMIC DNA]</scope>
    <source>
        <strain evidence="9 10">NCTC12112</strain>
    </source>
</reference>
<dbReference type="Proteomes" id="UP000249008">
    <property type="component" value="Chromosome 1"/>
</dbReference>
<keyword evidence="4" id="KW-1003">Cell membrane</keyword>
<evidence type="ECO:0000256" key="3">
    <source>
        <dbReference type="ARBA" id="ARBA00022448"/>
    </source>
</evidence>
<accession>A0AAX1TP07</accession>
<keyword evidence="7 8" id="KW-0472">Membrane</keyword>
<dbReference type="Pfam" id="PF01032">
    <property type="entry name" value="FecCD"/>
    <property type="match status" value="1"/>
</dbReference>
<dbReference type="CDD" id="cd06550">
    <property type="entry name" value="TM_ABC_iron-siderophores_like"/>
    <property type="match status" value="1"/>
</dbReference>
<dbReference type="GO" id="GO:0005886">
    <property type="term" value="C:plasma membrane"/>
    <property type="evidence" value="ECO:0007669"/>
    <property type="project" value="UniProtKB-SubCell"/>
</dbReference>
<comment type="similarity">
    <text evidence="2">Belongs to the binding-protein-dependent transport system permease family. FecCD subfamily.</text>
</comment>
<evidence type="ECO:0000256" key="4">
    <source>
        <dbReference type="ARBA" id="ARBA00022475"/>
    </source>
</evidence>
<dbReference type="InterPro" id="IPR037294">
    <property type="entry name" value="ABC_BtuC-like"/>
</dbReference>
<feature type="transmembrane region" description="Helical" evidence="8">
    <location>
        <begin position="12"/>
        <end position="30"/>
    </location>
</feature>
<dbReference type="PANTHER" id="PTHR30472">
    <property type="entry name" value="FERRIC ENTEROBACTIN TRANSPORT SYSTEM PERMEASE PROTEIN"/>
    <property type="match status" value="1"/>
</dbReference>
<feature type="transmembrane region" description="Helical" evidence="8">
    <location>
        <begin position="122"/>
        <end position="143"/>
    </location>
</feature>
<dbReference type="PANTHER" id="PTHR30472:SF24">
    <property type="entry name" value="FERRIC ENTEROBACTIN TRANSPORT SYSTEM PERMEASE PROTEIN FEPG"/>
    <property type="match status" value="1"/>
</dbReference>
<proteinExistence type="inferred from homology"/>
<evidence type="ECO:0000256" key="1">
    <source>
        <dbReference type="ARBA" id="ARBA00004651"/>
    </source>
</evidence>
<dbReference type="FunFam" id="1.10.3470.10:FF:000001">
    <property type="entry name" value="Vitamin B12 ABC transporter permease BtuC"/>
    <property type="match status" value="1"/>
</dbReference>
<dbReference type="GO" id="GO:0022857">
    <property type="term" value="F:transmembrane transporter activity"/>
    <property type="evidence" value="ECO:0007669"/>
    <property type="project" value="InterPro"/>
</dbReference>
<protein>
    <submittedName>
        <fullName evidence="9">Probable siderophore transport system permease protein yfhA</fullName>
    </submittedName>
</protein>
<feature type="transmembrane region" description="Helical" evidence="8">
    <location>
        <begin position="242"/>
        <end position="267"/>
    </location>
</feature>
<evidence type="ECO:0000256" key="6">
    <source>
        <dbReference type="ARBA" id="ARBA00022989"/>
    </source>
</evidence>
<dbReference type="AlphaFoldDB" id="A0AAX1TP07"/>
<feature type="transmembrane region" description="Helical" evidence="8">
    <location>
        <begin position="194"/>
        <end position="215"/>
    </location>
</feature>
<keyword evidence="5 8" id="KW-0812">Transmembrane</keyword>
<dbReference type="InterPro" id="IPR000522">
    <property type="entry name" value="ABC_transptr_permease_BtuC"/>
</dbReference>
<dbReference type="RefSeq" id="WP_005980150.1">
    <property type="nucleotide sequence ID" value="NZ_BAABXY010000001.1"/>
</dbReference>
<keyword evidence="3" id="KW-0813">Transport</keyword>